<organism evidence="1 2">
    <name type="scientific">Microvirga mediterraneensis</name>
    <dbReference type="NCBI Taxonomy" id="2754695"/>
    <lineage>
        <taxon>Bacteria</taxon>
        <taxon>Pseudomonadati</taxon>
        <taxon>Pseudomonadota</taxon>
        <taxon>Alphaproteobacteria</taxon>
        <taxon>Hyphomicrobiales</taxon>
        <taxon>Methylobacteriaceae</taxon>
        <taxon>Microvirga</taxon>
    </lineage>
</organism>
<gene>
    <name evidence="1" type="ORF">H0S73_11500</name>
</gene>
<proteinExistence type="predicted"/>
<keyword evidence="2" id="KW-1185">Reference proteome</keyword>
<dbReference type="EMBL" id="JACDXJ010000001">
    <property type="protein sequence ID" value="MBA1156751.1"/>
    <property type="molecule type" value="Genomic_DNA"/>
</dbReference>
<sequence length="103" mass="11596">MAAAKSCWLNNKSQAFSGLALRTNDKHPIVPYGYYLTFSGPKNSPRYLNIHIIPADDPDGGYMVYVDQESRNMDAVNAIRGAIERLEAKYQKGWFQNPSQPLC</sequence>
<dbReference type="AlphaFoldDB" id="A0A838BN25"/>
<dbReference type="RefSeq" id="WP_181052282.1">
    <property type="nucleotide sequence ID" value="NZ_JACDXJ010000001.1"/>
</dbReference>
<comment type="caution">
    <text evidence="1">The sequence shown here is derived from an EMBL/GenBank/DDBJ whole genome shotgun (WGS) entry which is preliminary data.</text>
</comment>
<protein>
    <submittedName>
        <fullName evidence="1">Uncharacterized protein</fullName>
    </submittedName>
</protein>
<dbReference type="Proteomes" id="UP000572984">
    <property type="component" value="Unassembled WGS sequence"/>
</dbReference>
<reference evidence="1 2" key="1">
    <citation type="submission" date="2020-07" db="EMBL/GenBank/DDBJ databases">
        <title>Draft genome and description of Microvirga mediterraneensis Marseille-Q2068 sp. nov.</title>
        <authorList>
            <person name="Boxberger M."/>
        </authorList>
    </citation>
    <scope>NUCLEOTIDE SEQUENCE [LARGE SCALE GENOMIC DNA]</scope>
    <source>
        <strain evidence="1 2">Marseille-Q2068</strain>
    </source>
</reference>
<name>A0A838BN25_9HYPH</name>
<evidence type="ECO:0000313" key="2">
    <source>
        <dbReference type="Proteomes" id="UP000572984"/>
    </source>
</evidence>
<evidence type="ECO:0000313" key="1">
    <source>
        <dbReference type="EMBL" id="MBA1156751.1"/>
    </source>
</evidence>
<accession>A0A838BN25</accession>